<dbReference type="STRING" id="34508.A0A4U5P9Q2"/>
<comment type="caution">
    <text evidence="8">The sequence shown here is derived from an EMBL/GenBank/DDBJ whole genome shotgun (WGS) entry which is preliminary data.</text>
</comment>
<keyword evidence="9" id="KW-1185">Reference proteome</keyword>
<evidence type="ECO:0000256" key="3">
    <source>
        <dbReference type="ARBA" id="ARBA00022692"/>
    </source>
</evidence>
<dbReference type="Pfam" id="PF20520">
    <property type="entry name" value="Ac45-VOA1_TM"/>
    <property type="match status" value="1"/>
</dbReference>
<dbReference type="PANTHER" id="PTHR12471:SF7">
    <property type="entry name" value="V-TYPE PROTON ATPASE SUBUNIT S1"/>
    <property type="match status" value="1"/>
</dbReference>
<dbReference type="OrthoDB" id="9985059at2759"/>
<feature type="transmembrane region" description="Helical" evidence="6">
    <location>
        <begin position="178"/>
        <end position="197"/>
    </location>
</feature>
<dbReference type="GO" id="GO:0030641">
    <property type="term" value="P:regulation of cellular pH"/>
    <property type="evidence" value="ECO:0007669"/>
    <property type="project" value="TreeGrafter"/>
</dbReference>
<keyword evidence="5 6" id="KW-0472">Membrane</keyword>
<dbReference type="GO" id="GO:0001671">
    <property type="term" value="F:ATPase activator activity"/>
    <property type="evidence" value="ECO:0007669"/>
    <property type="project" value="TreeGrafter"/>
</dbReference>
<keyword evidence="3 6" id="KW-0812">Transmembrane</keyword>
<keyword evidence="4 6" id="KW-1133">Transmembrane helix</keyword>
<sequence>MCVPESRYKVDAASVRGTYTFAISVKVDPAGVEVKTEGQEGTPLFTIVDTISFRLTFNTTMPRSWELVSVGLSEMSVEPAKGGEKFLDEKLKISSAQPIEKDPKLMRVYTADPYAFGCSDTQAVFFPVQGKKNYQLGLAFHNLQVQLYGLHREEEKNLLKFSRDVNDCVGTFSTGSGMGIFVAVILASIFFFAFAMLNSVQTMDRFDDPKQKQIVINVKE</sequence>
<feature type="domain" description="V-type proton ATPase subunit S1/VOA1 transmembrane" evidence="7">
    <location>
        <begin position="170"/>
        <end position="208"/>
    </location>
</feature>
<accession>A0A4U5P9Q2</accession>
<evidence type="ECO:0000256" key="2">
    <source>
        <dbReference type="ARBA" id="ARBA00009037"/>
    </source>
</evidence>
<evidence type="ECO:0000256" key="6">
    <source>
        <dbReference type="SAM" id="Phobius"/>
    </source>
</evidence>
<reference evidence="8 9" key="1">
    <citation type="journal article" date="2015" name="Genome Biol.">
        <title>Comparative genomics of Steinernema reveals deeply conserved gene regulatory networks.</title>
        <authorList>
            <person name="Dillman A.R."/>
            <person name="Macchietto M."/>
            <person name="Porter C.F."/>
            <person name="Rogers A."/>
            <person name="Williams B."/>
            <person name="Antoshechkin I."/>
            <person name="Lee M.M."/>
            <person name="Goodwin Z."/>
            <person name="Lu X."/>
            <person name="Lewis E.E."/>
            <person name="Goodrich-Blair H."/>
            <person name="Stock S.P."/>
            <person name="Adams B.J."/>
            <person name="Sternberg P.W."/>
            <person name="Mortazavi A."/>
        </authorList>
    </citation>
    <scope>NUCLEOTIDE SEQUENCE [LARGE SCALE GENOMIC DNA]</scope>
    <source>
        <strain evidence="8 9">ALL</strain>
    </source>
</reference>
<evidence type="ECO:0000259" key="7">
    <source>
        <dbReference type="Pfam" id="PF20520"/>
    </source>
</evidence>
<reference evidence="8 9" key="2">
    <citation type="journal article" date="2019" name="G3 (Bethesda)">
        <title>Hybrid Assembly of the Genome of the Entomopathogenic Nematode Steinernema carpocapsae Identifies the X-Chromosome.</title>
        <authorList>
            <person name="Serra L."/>
            <person name="Macchietto M."/>
            <person name="Macias-Munoz A."/>
            <person name="McGill C.J."/>
            <person name="Rodriguez I.M."/>
            <person name="Rodriguez B."/>
            <person name="Murad R."/>
            <person name="Mortazavi A."/>
        </authorList>
    </citation>
    <scope>NUCLEOTIDE SEQUENCE [LARGE SCALE GENOMIC DNA]</scope>
    <source>
        <strain evidence="8 9">ALL</strain>
    </source>
</reference>
<comment type="similarity">
    <text evidence="2">Belongs to the vacuolar ATPase subunit S1 family.</text>
</comment>
<evidence type="ECO:0000313" key="8">
    <source>
        <dbReference type="EMBL" id="TKR93032.1"/>
    </source>
</evidence>
<evidence type="ECO:0000313" key="9">
    <source>
        <dbReference type="Proteomes" id="UP000298663"/>
    </source>
</evidence>
<dbReference type="AlphaFoldDB" id="A0A4U5P9Q2"/>
<dbReference type="EMBL" id="AZBU02000002">
    <property type="protein sequence ID" value="TKR93032.1"/>
    <property type="molecule type" value="Genomic_DNA"/>
</dbReference>
<evidence type="ECO:0000256" key="5">
    <source>
        <dbReference type="ARBA" id="ARBA00023136"/>
    </source>
</evidence>
<name>A0A4U5P9Q2_STECR</name>
<protein>
    <recommendedName>
        <fullName evidence="7">V-type proton ATPase subunit S1/VOA1 transmembrane domain-containing protein</fullName>
    </recommendedName>
</protein>
<dbReference type="GO" id="GO:0033176">
    <property type="term" value="C:proton-transporting V-type ATPase complex"/>
    <property type="evidence" value="ECO:0007669"/>
    <property type="project" value="TreeGrafter"/>
</dbReference>
<dbReference type="InterPro" id="IPR008388">
    <property type="entry name" value="Ac45_acc_su"/>
</dbReference>
<gene>
    <name evidence="8" type="ORF">L596_007565</name>
</gene>
<dbReference type="InterPro" id="IPR046756">
    <property type="entry name" value="VAS1/VOA1_TM"/>
</dbReference>
<organism evidence="8 9">
    <name type="scientific">Steinernema carpocapsae</name>
    <name type="common">Entomopathogenic nematode</name>
    <dbReference type="NCBI Taxonomy" id="34508"/>
    <lineage>
        <taxon>Eukaryota</taxon>
        <taxon>Metazoa</taxon>
        <taxon>Ecdysozoa</taxon>
        <taxon>Nematoda</taxon>
        <taxon>Chromadorea</taxon>
        <taxon>Rhabditida</taxon>
        <taxon>Tylenchina</taxon>
        <taxon>Panagrolaimomorpha</taxon>
        <taxon>Strongyloidoidea</taxon>
        <taxon>Steinernematidae</taxon>
        <taxon>Steinernema</taxon>
    </lineage>
</organism>
<dbReference type="PANTHER" id="PTHR12471">
    <property type="entry name" value="VACUOLAR ATP SYNTHASE SUBUNIT S1"/>
    <property type="match status" value="1"/>
</dbReference>
<evidence type="ECO:0000256" key="4">
    <source>
        <dbReference type="ARBA" id="ARBA00022989"/>
    </source>
</evidence>
<evidence type="ECO:0000256" key="1">
    <source>
        <dbReference type="ARBA" id="ARBA00004167"/>
    </source>
</evidence>
<comment type="subcellular location">
    <subcellularLocation>
        <location evidence="1">Membrane</location>
        <topology evidence="1">Single-pass membrane protein</topology>
    </subcellularLocation>
</comment>
<dbReference type="Proteomes" id="UP000298663">
    <property type="component" value="Unassembled WGS sequence"/>
</dbReference>
<proteinExistence type="inferred from homology"/>